<accession>A0A1X9LIW2</accession>
<feature type="transmembrane region" description="Helical" evidence="2">
    <location>
        <begin position="76"/>
        <end position="95"/>
    </location>
</feature>
<feature type="transmembrane region" description="Helical" evidence="2">
    <location>
        <begin position="127"/>
        <end position="148"/>
    </location>
</feature>
<proteinExistence type="predicted"/>
<dbReference type="EMBL" id="CP020715">
    <property type="protein sequence ID" value="ARJ04442.1"/>
    <property type="molecule type" value="Genomic_DNA"/>
</dbReference>
<evidence type="ECO:0000256" key="1">
    <source>
        <dbReference type="SAM" id="MobiDB-lite"/>
    </source>
</evidence>
<dbReference type="RefSeq" id="WP_085018552.1">
    <property type="nucleotide sequence ID" value="NZ_BMHD01000001.1"/>
</dbReference>
<organism evidence="3 4">
    <name type="scientific">Cnuibacter physcomitrellae</name>
    <dbReference type="NCBI Taxonomy" id="1619308"/>
    <lineage>
        <taxon>Bacteria</taxon>
        <taxon>Bacillati</taxon>
        <taxon>Actinomycetota</taxon>
        <taxon>Actinomycetes</taxon>
        <taxon>Micrococcales</taxon>
        <taxon>Microbacteriaceae</taxon>
        <taxon>Cnuibacter</taxon>
    </lineage>
</organism>
<evidence type="ECO:0000313" key="4">
    <source>
        <dbReference type="Proteomes" id="UP000192775"/>
    </source>
</evidence>
<dbReference type="KEGG" id="cphy:B5808_03785"/>
<feature type="transmembrane region" description="Helical" evidence="2">
    <location>
        <begin position="160"/>
        <end position="179"/>
    </location>
</feature>
<dbReference type="Proteomes" id="UP000192775">
    <property type="component" value="Chromosome"/>
</dbReference>
<keyword evidence="2" id="KW-0472">Membrane</keyword>
<keyword evidence="4" id="KW-1185">Reference proteome</keyword>
<evidence type="ECO:0000256" key="2">
    <source>
        <dbReference type="SAM" id="Phobius"/>
    </source>
</evidence>
<dbReference type="STRING" id="1619308.B5808_03785"/>
<protein>
    <submittedName>
        <fullName evidence="3">Uncharacterized protein</fullName>
    </submittedName>
</protein>
<gene>
    <name evidence="3" type="ORF">B5808_03785</name>
</gene>
<keyword evidence="2" id="KW-1133">Transmembrane helix</keyword>
<feature type="transmembrane region" description="Helical" evidence="2">
    <location>
        <begin position="191"/>
        <end position="216"/>
    </location>
</feature>
<keyword evidence="2" id="KW-0812">Transmembrane</keyword>
<name>A0A1X9LIW2_9MICO</name>
<dbReference type="Pfam" id="PF10708">
    <property type="entry name" value="DUF2510"/>
    <property type="match status" value="1"/>
</dbReference>
<feature type="region of interest" description="Disordered" evidence="1">
    <location>
        <begin position="1"/>
        <end position="25"/>
    </location>
</feature>
<dbReference type="InterPro" id="IPR018929">
    <property type="entry name" value="DUF2510"/>
</dbReference>
<dbReference type="AlphaFoldDB" id="A0A1X9LIW2"/>
<sequence length="223" mass="24452">MSDSGYGAQNDGAQGSGATPPAGWYPDPAGSGMQRWWDGARWTDNRQWPSAPAFQGGAGLDPNAKIAPGTPVYTPWIWLIVLLPLLSYALLPWVFRETMGQMESIMTSTQYGTTTRFGMSTLGPANVVSQLLGWVIWGLTVLFAWLDYRMLRMRGFVRPFHWAFAFIPAPVYAIGRSVVARRRSGRGIAPMWVAIGMLALGLIVTIVFVVATVIAVPLPSTYR</sequence>
<reference evidence="3 4" key="1">
    <citation type="submission" date="2017-04" db="EMBL/GenBank/DDBJ databases">
        <authorList>
            <person name="Afonso C.L."/>
            <person name="Miller P.J."/>
            <person name="Scott M.A."/>
            <person name="Spackman E."/>
            <person name="Goraichik I."/>
            <person name="Dimitrov K.M."/>
            <person name="Suarez D.L."/>
            <person name="Swayne D.E."/>
        </authorList>
    </citation>
    <scope>NUCLEOTIDE SEQUENCE [LARGE SCALE GENOMIC DNA]</scope>
    <source>
        <strain evidence="4">XA(T)</strain>
    </source>
</reference>
<evidence type="ECO:0000313" key="3">
    <source>
        <dbReference type="EMBL" id="ARJ04442.1"/>
    </source>
</evidence>